<gene>
    <name evidence="1" type="ORF">DD238_006735</name>
</gene>
<dbReference type="CDD" id="cd14820">
    <property type="entry name" value="TRAX"/>
    <property type="match status" value="1"/>
</dbReference>
<dbReference type="SUPFAM" id="SSF74784">
    <property type="entry name" value="Translin"/>
    <property type="match status" value="1"/>
</dbReference>
<dbReference type="GO" id="GO:0043565">
    <property type="term" value="F:sequence-specific DNA binding"/>
    <property type="evidence" value="ECO:0007669"/>
    <property type="project" value="InterPro"/>
</dbReference>
<dbReference type="AlphaFoldDB" id="A0A3M6VPD8"/>
<organism evidence="1 2">
    <name type="scientific">Peronospora effusa</name>
    <dbReference type="NCBI Taxonomy" id="542832"/>
    <lineage>
        <taxon>Eukaryota</taxon>
        <taxon>Sar</taxon>
        <taxon>Stramenopiles</taxon>
        <taxon>Oomycota</taxon>
        <taxon>Peronosporomycetes</taxon>
        <taxon>Peronosporales</taxon>
        <taxon>Peronosporaceae</taxon>
        <taxon>Peronospora</taxon>
    </lineage>
</organism>
<dbReference type="EMBL" id="QLLG01000087">
    <property type="protein sequence ID" value="RMX68257.1"/>
    <property type="molecule type" value="Genomic_DNA"/>
</dbReference>
<dbReference type="STRING" id="542832.A0A3M6VPD8"/>
<dbReference type="InterPro" id="IPR002848">
    <property type="entry name" value="Translin_fam"/>
</dbReference>
<dbReference type="Proteomes" id="UP000282087">
    <property type="component" value="Unassembled WGS sequence"/>
</dbReference>
<protein>
    <recommendedName>
        <fullName evidence="3">Translin</fullName>
    </recommendedName>
</protein>
<evidence type="ECO:0000313" key="1">
    <source>
        <dbReference type="EMBL" id="RMX68257.1"/>
    </source>
</evidence>
<comment type="caution">
    <text evidence="1">The sequence shown here is derived from an EMBL/GenBank/DDBJ whole genome shotgun (WGS) entry which is preliminary data.</text>
</comment>
<reference evidence="1 2" key="1">
    <citation type="submission" date="2018-06" db="EMBL/GenBank/DDBJ databases">
        <title>Comparative genomics of downy mildews reveals potential adaptations to biotrophy.</title>
        <authorList>
            <person name="Fletcher K."/>
            <person name="Klosterman S.J."/>
            <person name="Derevnina L."/>
            <person name="Martin F."/>
            <person name="Koike S."/>
            <person name="Reyes Chin-Wo S."/>
            <person name="Mou B."/>
            <person name="Michelmore R."/>
        </authorList>
    </citation>
    <scope>NUCLEOTIDE SEQUENCE [LARGE SCALE GENOMIC DNA]</scope>
    <source>
        <strain evidence="1 2">R14</strain>
    </source>
</reference>
<dbReference type="VEuPathDB" id="FungiDB:DD237_002972"/>
<name>A0A3M6VPD8_9STRA</name>
<dbReference type="Gene3D" id="1.20.58.2140">
    <property type="match status" value="1"/>
</dbReference>
<evidence type="ECO:0008006" key="3">
    <source>
        <dbReference type="Google" id="ProtNLM"/>
    </source>
</evidence>
<proteinExistence type="predicted"/>
<keyword evidence="2" id="KW-1185">Reference proteome</keyword>
<sequence>MESTEAISTPTTAAMDLLNRQDFIDMNEEMHEYDEMREKIIKRSREILKARIFFRGFTSCNAIFCIHSKQAIFALHRGDRVEALKLLSDAEKVIPELVALTEKNSSLRDGSLASSLEEYAEAKCFYYYLDTKCLLPRQDVPIVDKNEYLGGVIDFTGGLKVSGLTGELMKYAVVKATARNVEEVKRCKAMVEAISGELIQFDFRNGPLRRKFDSVKYNLRKLENTLYELSLVTNSGLTLQAHSVHEPLAVMTHKGEE</sequence>
<dbReference type="PANTHER" id="PTHR10741">
    <property type="entry name" value="TRANSLIN AND TRANSLIN ASSOCIATED PROTEIN X"/>
    <property type="match status" value="1"/>
</dbReference>
<dbReference type="InterPro" id="IPR036081">
    <property type="entry name" value="Translin_sf"/>
</dbReference>
<dbReference type="Pfam" id="PF01997">
    <property type="entry name" value="Translin"/>
    <property type="match status" value="1"/>
</dbReference>
<evidence type="ECO:0000313" key="2">
    <source>
        <dbReference type="Proteomes" id="UP000282087"/>
    </source>
</evidence>
<accession>A0A3M6VPD8</accession>